<reference evidence="1 2" key="1">
    <citation type="journal article" date="2016" name="Nat. Commun.">
        <title>Thousands of microbial genomes shed light on interconnected biogeochemical processes in an aquifer system.</title>
        <authorList>
            <person name="Anantharaman K."/>
            <person name="Brown C.T."/>
            <person name="Hug L.A."/>
            <person name="Sharon I."/>
            <person name="Castelle C.J."/>
            <person name="Probst A.J."/>
            <person name="Thomas B.C."/>
            <person name="Singh A."/>
            <person name="Wilkins M.J."/>
            <person name="Karaoz U."/>
            <person name="Brodie E.L."/>
            <person name="Williams K.H."/>
            <person name="Hubbard S.S."/>
            <person name="Banfield J.F."/>
        </authorList>
    </citation>
    <scope>NUCLEOTIDE SEQUENCE [LARGE SCALE GENOMIC DNA]</scope>
</reference>
<dbReference type="EMBL" id="MHUG01000006">
    <property type="protein sequence ID" value="OHA73841.1"/>
    <property type="molecule type" value="Genomic_DNA"/>
</dbReference>
<organism evidence="1 2">
    <name type="scientific">Candidatus Wildermuthbacteria bacterium RIFCSPLOWO2_01_FULL_48_16</name>
    <dbReference type="NCBI Taxonomy" id="1802461"/>
    <lineage>
        <taxon>Bacteria</taxon>
        <taxon>Candidatus Wildermuthiibacteriota</taxon>
    </lineage>
</organism>
<evidence type="ECO:0000313" key="2">
    <source>
        <dbReference type="Proteomes" id="UP000176917"/>
    </source>
</evidence>
<evidence type="ECO:0000313" key="1">
    <source>
        <dbReference type="EMBL" id="OHA73841.1"/>
    </source>
</evidence>
<name>A0A1G2RP85_9BACT</name>
<dbReference type="SUPFAM" id="SSF55724">
    <property type="entry name" value="Mog1p/PsbP-like"/>
    <property type="match status" value="1"/>
</dbReference>
<accession>A0A1G2RP85</accession>
<gene>
    <name evidence="1" type="ORF">A3B24_02630</name>
</gene>
<comment type="caution">
    <text evidence="1">The sequence shown here is derived from an EMBL/GenBank/DDBJ whole genome shotgun (WGS) entry which is preliminary data.</text>
</comment>
<proteinExistence type="predicted"/>
<dbReference type="AlphaFoldDB" id="A0A1G2RP85"/>
<dbReference type="Proteomes" id="UP000176917">
    <property type="component" value="Unassembled WGS sequence"/>
</dbReference>
<sequence length="188" mass="21437">MNKKTIIAIVILAAILAGGGFLMWQNSKAVVKDLNATLPDGVRVVKSMFGNEYKVVNKIDGYEFTVPKEWEGIEEIYYTPKESLEIYSVATLEIIGRIGLNRFASINSFSDKKEQLSPLNLAEREFETFQLEGDFQQETVGRINTVKTQENTNLNGMYVYFFEETQTTYAITNASEDYIRQMILTGKW</sequence>
<dbReference type="InterPro" id="IPR016123">
    <property type="entry name" value="Mog1/PsbP_a/b/a-sand"/>
</dbReference>
<protein>
    <submittedName>
        <fullName evidence="1">Uncharacterized protein</fullName>
    </submittedName>
</protein>